<comment type="caution">
    <text evidence="2">The sequence shown here is derived from an EMBL/GenBank/DDBJ whole genome shotgun (WGS) entry which is preliminary data.</text>
</comment>
<organism evidence="2 3">
    <name type="scientific">Hermanssonia centrifuga</name>
    <dbReference type="NCBI Taxonomy" id="98765"/>
    <lineage>
        <taxon>Eukaryota</taxon>
        <taxon>Fungi</taxon>
        <taxon>Dikarya</taxon>
        <taxon>Basidiomycota</taxon>
        <taxon>Agaricomycotina</taxon>
        <taxon>Agaricomycetes</taxon>
        <taxon>Polyporales</taxon>
        <taxon>Meruliaceae</taxon>
        <taxon>Hermanssonia</taxon>
    </lineage>
</organism>
<feature type="region of interest" description="Disordered" evidence="1">
    <location>
        <begin position="203"/>
        <end position="228"/>
    </location>
</feature>
<name>A0A4S4KG45_9APHY</name>
<feature type="compositionally biased region" description="Polar residues" evidence="1">
    <location>
        <begin position="108"/>
        <end position="117"/>
    </location>
</feature>
<feature type="compositionally biased region" description="Basic and acidic residues" evidence="1">
    <location>
        <begin position="261"/>
        <end position="274"/>
    </location>
</feature>
<evidence type="ECO:0000313" key="2">
    <source>
        <dbReference type="EMBL" id="THG97165.1"/>
    </source>
</evidence>
<dbReference type="Proteomes" id="UP000309038">
    <property type="component" value="Unassembled WGS sequence"/>
</dbReference>
<dbReference type="GO" id="GO:0000444">
    <property type="term" value="C:MIS12/MIND type complex"/>
    <property type="evidence" value="ECO:0007669"/>
    <property type="project" value="InterPro"/>
</dbReference>
<reference evidence="2 3" key="1">
    <citation type="submission" date="2019-02" db="EMBL/GenBank/DDBJ databases">
        <title>Genome sequencing of the rare red list fungi Phlebia centrifuga.</title>
        <authorList>
            <person name="Buettner E."/>
            <person name="Kellner H."/>
        </authorList>
    </citation>
    <scope>NUCLEOTIDE SEQUENCE [LARGE SCALE GENOMIC DNA]</scope>
    <source>
        <strain evidence="2 3">DSM 108282</strain>
    </source>
</reference>
<evidence type="ECO:0000256" key="1">
    <source>
        <dbReference type="SAM" id="MobiDB-lite"/>
    </source>
</evidence>
<accession>A0A4S4KG45</accession>
<dbReference type="EMBL" id="SGPJ01000185">
    <property type="protein sequence ID" value="THG97165.1"/>
    <property type="molecule type" value="Genomic_DNA"/>
</dbReference>
<evidence type="ECO:0000313" key="3">
    <source>
        <dbReference type="Proteomes" id="UP000309038"/>
    </source>
</evidence>
<dbReference type="GO" id="GO:0051301">
    <property type="term" value="P:cell division"/>
    <property type="evidence" value="ECO:0007669"/>
    <property type="project" value="InterPro"/>
</dbReference>
<dbReference type="AlphaFoldDB" id="A0A4S4KG45"/>
<feature type="compositionally biased region" description="Polar residues" evidence="1">
    <location>
        <begin position="1"/>
        <end position="12"/>
    </location>
</feature>
<gene>
    <name evidence="2" type="ORF">EW026_g4780</name>
</gene>
<dbReference type="InterPro" id="IPR013218">
    <property type="entry name" value="Dsn1/Mis13"/>
</dbReference>
<dbReference type="PANTHER" id="PTHR14778:SF2">
    <property type="entry name" value="KINETOCHORE-ASSOCIATED PROTEIN DSN1 HOMOLOG"/>
    <property type="match status" value="1"/>
</dbReference>
<dbReference type="GO" id="GO:0007059">
    <property type="term" value="P:chromosome segregation"/>
    <property type="evidence" value="ECO:0007669"/>
    <property type="project" value="InterPro"/>
</dbReference>
<dbReference type="PANTHER" id="PTHR14778">
    <property type="entry name" value="KINETOCHORE-ASSOCIATED PROTEIN DSN1 HOMOLOG"/>
    <property type="match status" value="1"/>
</dbReference>
<dbReference type="Pfam" id="PF08202">
    <property type="entry name" value="MIS13"/>
    <property type="match status" value="1"/>
</dbReference>
<protein>
    <submittedName>
        <fullName evidence="2">Uncharacterized protein</fullName>
    </submittedName>
</protein>
<feature type="region of interest" description="Disordered" evidence="1">
    <location>
        <begin position="1"/>
        <end position="170"/>
    </location>
</feature>
<feature type="region of interest" description="Disordered" evidence="1">
    <location>
        <begin position="251"/>
        <end position="274"/>
    </location>
</feature>
<feature type="compositionally biased region" description="Low complexity" evidence="1">
    <location>
        <begin position="86"/>
        <end position="105"/>
    </location>
</feature>
<sequence length="288" mass="31606">MNGNSRTTTQVLFQEHMIPSQSQSGASKRKAAGDKDPLGNAAKKLKRETSTNSGTKRKLLGEEKPGGLVIVRAPSHIPSPDPQANPPQSLLPPRLQPRAPSAQPAVHLTTNGNSTNPPAKKYRADTEPVTSKPATKGKERDDSANTPEVDEDQRPPAHVGIAQPHTSVRDSSFYKHIDVELPEPQRAQQLLIWCAHRAMSELSEANTADSSFKRSGKSPGKDPPLPAEDLQLVKGIGEDLIRMLAEKKIDTNVYSQSEDSDAPRQLKENEQNVRNRLREVKFNAHIQK</sequence>
<proteinExistence type="predicted"/>
<keyword evidence="3" id="KW-1185">Reference proteome</keyword>